<evidence type="ECO:0000313" key="1">
    <source>
        <dbReference type="EMBL" id="AWH85596.1"/>
    </source>
</evidence>
<accession>A0A2S1QYV1</accession>
<proteinExistence type="predicted"/>
<dbReference type="EMBL" id="CP029186">
    <property type="protein sequence ID" value="AWH85596.1"/>
    <property type="molecule type" value="Genomic_DNA"/>
</dbReference>
<dbReference type="Proteomes" id="UP000244929">
    <property type="component" value="Chromosome"/>
</dbReference>
<name>A0A2S1QYV1_9FLAO</name>
<protein>
    <submittedName>
        <fullName evidence="1">Uncharacterized protein</fullName>
    </submittedName>
</protein>
<reference evidence="1 2" key="1">
    <citation type="submission" date="2018-04" db="EMBL/GenBank/DDBJ databases">
        <title>Genome sequencing of Flavobacterium sp. HYN0059.</title>
        <authorList>
            <person name="Yi H."/>
            <person name="Baek C."/>
        </authorList>
    </citation>
    <scope>NUCLEOTIDE SEQUENCE [LARGE SCALE GENOMIC DNA]</scope>
    <source>
        <strain evidence="1 2">HYN0059</strain>
    </source>
</reference>
<dbReference type="KEGG" id="falb:HYN59_10960"/>
<evidence type="ECO:0000313" key="2">
    <source>
        <dbReference type="Proteomes" id="UP000244929"/>
    </source>
</evidence>
<keyword evidence="2" id="KW-1185">Reference proteome</keyword>
<dbReference type="OrthoDB" id="9854855at2"/>
<sequence length="182" mass="20169">MPDLTYTVEGTFSTTKIKLSAKLPRLGAHESYSFPEFHNISKTTATGQINAILIYMTRSNENGMALLWNSATDPLVPLPNITPTTAMVRHALAPVFDWNVNDILIILFHEPKTQADIDAIQNETDTLYNTVKVSGAFSTTWLAHAIEKGNDKSVPENTGLNKIWDLFDPRKAGMTIISKPKP</sequence>
<dbReference type="AlphaFoldDB" id="A0A2S1QYV1"/>
<dbReference type="RefSeq" id="WP_108778298.1">
    <property type="nucleotide sequence ID" value="NZ_CP029186.1"/>
</dbReference>
<gene>
    <name evidence="1" type="ORF">HYN59_10960</name>
</gene>
<organism evidence="1 2">
    <name type="scientific">Flavobacterium album</name>
    <dbReference type="NCBI Taxonomy" id="2175091"/>
    <lineage>
        <taxon>Bacteria</taxon>
        <taxon>Pseudomonadati</taxon>
        <taxon>Bacteroidota</taxon>
        <taxon>Flavobacteriia</taxon>
        <taxon>Flavobacteriales</taxon>
        <taxon>Flavobacteriaceae</taxon>
        <taxon>Flavobacterium</taxon>
    </lineage>
</organism>